<dbReference type="PROSITE" id="PS50045">
    <property type="entry name" value="SIGMA54_INTERACT_4"/>
    <property type="match status" value="1"/>
</dbReference>
<name>A0A177YLF4_9NOCA</name>
<dbReference type="InterPro" id="IPR029016">
    <property type="entry name" value="GAF-like_dom_sf"/>
</dbReference>
<dbReference type="Pfam" id="PF02954">
    <property type="entry name" value="HTH_8"/>
    <property type="match status" value="1"/>
</dbReference>
<proteinExistence type="predicted"/>
<keyword evidence="3" id="KW-0805">Transcription regulation</keyword>
<dbReference type="Proteomes" id="UP000077519">
    <property type="component" value="Unassembled WGS sequence"/>
</dbReference>
<reference evidence="6 7" key="1">
    <citation type="submission" date="2016-03" db="EMBL/GenBank/DDBJ databases">
        <title>Genome sequence of Rhodococcus kyotonensis KB10.</title>
        <authorList>
            <person name="Jeong H."/>
            <person name="Hong C.E."/>
            <person name="Jo S.H."/>
            <person name="Park J.M."/>
        </authorList>
    </citation>
    <scope>NUCLEOTIDE SEQUENCE [LARGE SCALE GENOMIC DNA]</scope>
    <source>
        <strain evidence="6 7">KB10</strain>
    </source>
</reference>
<dbReference type="PANTHER" id="PTHR32071">
    <property type="entry name" value="TRANSCRIPTIONAL REGULATORY PROTEIN"/>
    <property type="match status" value="1"/>
</dbReference>
<evidence type="ECO:0000259" key="5">
    <source>
        <dbReference type="PROSITE" id="PS50045"/>
    </source>
</evidence>
<dbReference type="GO" id="GO:0006355">
    <property type="term" value="P:regulation of DNA-templated transcription"/>
    <property type="evidence" value="ECO:0007669"/>
    <property type="project" value="InterPro"/>
</dbReference>
<keyword evidence="1" id="KW-0547">Nucleotide-binding</keyword>
<evidence type="ECO:0000256" key="3">
    <source>
        <dbReference type="ARBA" id="ARBA00023015"/>
    </source>
</evidence>
<keyword evidence="4" id="KW-0804">Transcription</keyword>
<organism evidence="6 7">
    <name type="scientific">Rhodococcoides kyotonense</name>
    <dbReference type="NCBI Taxonomy" id="398843"/>
    <lineage>
        <taxon>Bacteria</taxon>
        <taxon>Bacillati</taxon>
        <taxon>Actinomycetota</taxon>
        <taxon>Actinomycetes</taxon>
        <taxon>Mycobacteriales</taxon>
        <taxon>Nocardiaceae</taxon>
        <taxon>Rhodococcoides</taxon>
    </lineage>
</organism>
<accession>A0A177YLF4</accession>
<dbReference type="InterPro" id="IPR002078">
    <property type="entry name" value="Sigma_54_int"/>
</dbReference>
<dbReference type="GO" id="GO:0043565">
    <property type="term" value="F:sequence-specific DNA binding"/>
    <property type="evidence" value="ECO:0007669"/>
    <property type="project" value="InterPro"/>
</dbReference>
<protein>
    <recommendedName>
        <fullName evidence="5">Sigma-54 factor interaction domain-containing protein</fullName>
    </recommendedName>
</protein>
<sequence>MAADRVVEHRRAALEQSSSSLAVTDAQGRILNRWVEDDGFGKVLDTQLVSPEYSVAEATTGTTSGGIVLETGQPAMVAGPEHFYGSWLGFTCAGAPIYHPITRRLVGSVNLTVRFGDTSPVLLSWVTDVAADIERALLDSASQRERTLLDAFLTAHRDPRHPVLCLDDQTVIANASASRILSSVDKSLLWEHAWRRLTDSSADSSDLTLESGVSLSVDVTAIAESGKAVGALIKLRERAAPRAARSTEPTHRMGHLSGLVGMTPEWRAMCAEVIAVTAGSVLLMGDPGVGKYAVASALAGSNATILDASEFHGDGRGWLSALGAVEGTCAIVRRLDSLDPTSANSTVRTFDSLRVRGVHIIGTMCGNSGAPNPLVDWFDSLVEVPNLAQRMADLRALLDALTRRHVSGARAIRWSPDVVQTLSRVSWPRNVASLDTFVRETLSNVHKPSVEVSDIPPYLRARASRRALVGLEQVEAKAILQALRDAKGNKSVAADSLGIARSTLYRKVRALGIDLAVSNF</sequence>
<dbReference type="AlphaFoldDB" id="A0A177YLF4"/>
<dbReference type="Pfam" id="PF25601">
    <property type="entry name" value="AAA_lid_14"/>
    <property type="match status" value="1"/>
</dbReference>
<evidence type="ECO:0000313" key="6">
    <source>
        <dbReference type="EMBL" id="OAK56231.1"/>
    </source>
</evidence>
<dbReference type="SUPFAM" id="SSF52540">
    <property type="entry name" value="P-loop containing nucleoside triphosphate hydrolases"/>
    <property type="match status" value="1"/>
</dbReference>
<keyword evidence="2" id="KW-0067">ATP-binding</keyword>
<dbReference type="InterPro" id="IPR058031">
    <property type="entry name" value="AAA_lid_NorR"/>
</dbReference>
<dbReference type="Gene3D" id="3.30.450.40">
    <property type="match status" value="1"/>
</dbReference>
<dbReference type="EMBL" id="LVHI01000005">
    <property type="protein sequence ID" value="OAK56231.1"/>
    <property type="molecule type" value="Genomic_DNA"/>
</dbReference>
<evidence type="ECO:0000256" key="1">
    <source>
        <dbReference type="ARBA" id="ARBA00022741"/>
    </source>
</evidence>
<dbReference type="PRINTS" id="PR01590">
    <property type="entry name" value="HTHFIS"/>
</dbReference>
<dbReference type="SUPFAM" id="SSF46689">
    <property type="entry name" value="Homeodomain-like"/>
    <property type="match status" value="1"/>
</dbReference>
<evidence type="ECO:0000256" key="2">
    <source>
        <dbReference type="ARBA" id="ARBA00022840"/>
    </source>
</evidence>
<evidence type="ECO:0000313" key="7">
    <source>
        <dbReference type="Proteomes" id="UP000077519"/>
    </source>
</evidence>
<dbReference type="InterPro" id="IPR002197">
    <property type="entry name" value="HTH_Fis"/>
</dbReference>
<dbReference type="GO" id="GO:0005524">
    <property type="term" value="F:ATP binding"/>
    <property type="evidence" value="ECO:0007669"/>
    <property type="project" value="UniProtKB-KW"/>
</dbReference>
<dbReference type="Gene3D" id="1.10.8.60">
    <property type="match status" value="1"/>
</dbReference>
<feature type="domain" description="Sigma-54 factor interaction" evidence="5">
    <location>
        <begin position="382"/>
        <end position="443"/>
    </location>
</feature>
<dbReference type="Gene3D" id="1.10.10.60">
    <property type="entry name" value="Homeodomain-like"/>
    <property type="match status" value="1"/>
</dbReference>
<evidence type="ECO:0000256" key="4">
    <source>
        <dbReference type="ARBA" id="ARBA00023163"/>
    </source>
</evidence>
<dbReference type="PANTHER" id="PTHR32071:SF122">
    <property type="entry name" value="SIGMA FACTOR"/>
    <property type="match status" value="1"/>
</dbReference>
<comment type="caution">
    <text evidence="6">The sequence shown here is derived from an EMBL/GenBank/DDBJ whole genome shotgun (WGS) entry which is preliminary data.</text>
</comment>
<gene>
    <name evidence="6" type="ORF">A3K89_17300</name>
</gene>
<keyword evidence="7" id="KW-1185">Reference proteome</keyword>
<dbReference type="InterPro" id="IPR009057">
    <property type="entry name" value="Homeodomain-like_sf"/>
</dbReference>
<dbReference type="InterPro" id="IPR027417">
    <property type="entry name" value="P-loop_NTPase"/>
</dbReference>